<dbReference type="InterPro" id="IPR036282">
    <property type="entry name" value="Glutathione-S-Trfase_C_sf"/>
</dbReference>
<dbReference type="Proteomes" id="UP000599383">
    <property type="component" value="Unassembled WGS sequence"/>
</dbReference>
<evidence type="ECO:0000313" key="3">
    <source>
        <dbReference type="Proteomes" id="UP000599383"/>
    </source>
</evidence>
<accession>A0ABX1WB24</accession>
<dbReference type="Gene3D" id="1.20.1050.10">
    <property type="match status" value="1"/>
</dbReference>
<dbReference type="CDD" id="cd00299">
    <property type="entry name" value="GST_C_family"/>
    <property type="match status" value="1"/>
</dbReference>
<evidence type="ECO:0000259" key="1">
    <source>
        <dbReference type="PROSITE" id="PS50404"/>
    </source>
</evidence>
<reference evidence="2 3" key="1">
    <citation type="submission" date="2019-12" db="EMBL/GenBank/DDBJ databases">
        <title>Ruegeria JWLKs population differentiation of coral mucus and skeleton niches.</title>
        <authorList>
            <person name="Luo D."/>
        </authorList>
    </citation>
    <scope>NUCLEOTIDE SEQUENCE [LARGE SCALE GENOMIC DNA]</scope>
    <source>
        <strain evidence="2 3">HKCCD6238</strain>
    </source>
</reference>
<keyword evidence="3" id="KW-1185">Reference proteome</keyword>
<dbReference type="InterPro" id="IPR036249">
    <property type="entry name" value="Thioredoxin-like_sf"/>
</dbReference>
<comment type="caution">
    <text evidence="2">The sequence shown here is derived from an EMBL/GenBank/DDBJ whole genome shotgun (WGS) entry which is preliminary data.</text>
</comment>
<proteinExistence type="predicted"/>
<protein>
    <submittedName>
        <fullName evidence="2">Glutathione S-transferase family protein</fullName>
    </submittedName>
</protein>
<dbReference type="SUPFAM" id="SSF47616">
    <property type="entry name" value="GST C-terminal domain-like"/>
    <property type="match status" value="1"/>
</dbReference>
<dbReference type="SUPFAM" id="SSF52833">
    <property type="entry name" value="Thioredoxin-like"/>
    <property type="match status" value="1"/>
</dbReference>
<evidence type="ECO:0000313" key="2">
    <source>
        <dbReference type="EMBL" id="NOD30507.1"/>
    </source>
</evidence>
<name>A0ABX1WB24_9RHOB</name>
<dbReference type="InterPro" id="IPR004045">
    <property type="entry name" value="Glutathione_S-Trfase_N"/>
</dbReference>
<dbReference type="CDD" id="cd00570">
    <property type="entry name" value="GST_N_family"/>
    <property type="match status" value="1"/>
</dbReference>
<organism evidence="2 3">
    <name type="scientific">Ruegeria atlantica</name>
    <dbReference type="NCBI Taxonomy" id="81569"/>
    <lineage>
        <taxon>Bacteria</taxon>
        <taxon>Pseudomonadati</taxon>
        <taxon>Pseudomonadota</taxon>
        <taxon>Alphaproteobacteria</taxon>
        <taxon>Rhodobacterales</taxon>
        <taxon>Roseobacteraceae</taxon>
        <taxon>Ruegeria</taxon>
    </lineage>
</organism>
<dbReference type="PANTHER" id="PTHR44051">
    <property type="entry name" value="GLUTATHIONE S-TRANSFERASE-RELATED"/>
    <property type="match status" value="1"/>
</dbReference>
<feature type="domain" description="GST N-terminal" evidence="1">
    <location>
        <begin position="10"/>
        <end position="88"/>
    </location>
</feature>
<dbReference type="Pfam" id="PF13417">
    <property type="entry name" value="GST_N_3"/>
    <property type="match status" value="1"/>
</dbReference>
<dbReference type="EMBL" id="WVQY01000003">
    <property type="protein sequence ID" value="NOD30507.1"/>
    <property type="molecule type" value="Genomic_DNA"/>
</dbReference>
<gene>
    <name evidence="2" type="ORF">GS617_09535</name>
</gene>
<sequence length="242" mass="27139">MLFASKRGGCHESTAVHSGSPFARAVRIVLDELSLDYERREEITTPSAKQRAQATPTLQVPTFWDGDLVLWESGTIVEYLLSTYPDRPQAAPKLAPFAFRPGDAQWQDKLVFSTIQTFGNAATTISQMKWSGVSVDQNAHLQRSAEKLAHILGWLEDRLSGEDGFVPSYLSMQDIFLAAHVRFVQARPLGVDLKLDRYGKVSVLLDRLDARDSFKANPIWWWEPGVIGYEPDGTPVYEKQNA</sequence>
<dbReference type="PROSITE" id="PS50404">
    <property type="entry name" value="GST_NTER"/>
    <property type="match status" value="1"/>
</dbReference>
<dbReference type="Gene3D" id="3.40.30.10">
    <property type="entry name" value="Glutaredoxin"/>
    <property type="match status" value="1"/>
</dbReference>
<dbReference type="PANTHER" id="PTHR44051:SF8">
    <property type="entry name" value="GLUTATHIONE S-TRANSFERASE GSTA"/>
    <property type="match status" value="1"/>
</dbReference>
<dbReference type="RefSeq" id="WP_171363433.1">
    <property type="nucleotide sequence ID" value="NZ_WVQY01000003.1"/>
</dbReference>